<evidence type="ECO:0000256" key="1">
    <source>
        <dbReference type="ARBA" id="ARBA00023015"/>
    </source>
</evidence>
<dbReference type="SMART" id="SM00421">
    <property type="entry name" value="HTH_LUXR"/>
    <property type="match status" value="1"/>
</dbReference>
<sequence>MVAKTSSHSIITTKLSAPECDGRLITRRALFDAFVRTQGSILTVVAAAGSGKSTLLAEIHQSLATSGTGLGWINLDPDDDTPSNFATYLVAALIRLDPGAKFDDLMLQGRTPFRDIEPLFRRLLAHVSNLPRDAVLFLDDFQHIQNDVILFFLNKLLASAPPTLRVVIASRQRIPLDLSRFRLRNRLIDVQQEDLSFSAQQAYDFLKLSHGVDLGQKDLALLLETTEGWPTGLQLAGLALRKHACQTSQLIEKFSGRDRDLSTYLMEVVLRSQPEAVRQFLLATAPLTRMSAGLAAAVSGHPNGAAMIEHLSRANLFVIALDREGGWYRYHHLFSSFLQDQVTATDPTLLSRVFERASTWCEAQGLTTEAIQYALDGQHYDRACDLIATHAATLTMRQGDHYTVLEWMRRLPERYHLRTPELALAHAWARAFSRDSDRATAIADRVLQQLRSQDGWNLPQQAVTEQSFVARVIQVMASGANDEIDNAIELGIALRKELGDDRPFLTSSICNTLSYGYFARQEFELSARTASEAYRAGHRAGVPYPTVWAIFLQGVAALEMGHVRSAFEHSGRAVDCAHTAESSRGYSSAMAALLSAEVALQRCDLDRAAEFMGLGRSFTATFGPLYPLFLAYRIDARLSALRGEPDHARRILMDGQDTALSMGQPRLYLNLAIEEVTLRLNAGDITGAMESVARTQLLEDRTLKQATTFRGEHDALKLLRARLALANGDAALALRLITMLLQQQPSTGSVSFALTLRAVRAHAMWADQRPSDAIRELDKALSSAALEQHAYPIAHAGPGLIPILKAIVERRGDAPLGGDLRVKRALESTLLTTLSTEDQSLAIAATGAALHDAKPTETLTDREIELLRLVEAGLANKQLADALLISESTVKWHLHNIYSKIGVGSRTAAVARARELTMLK</sequence>
<dbReference type="PROSITE" id="PS50043">
    <property type="entry name" value="HTH_LUXR_2"/>
    <property type="match status" value="1"/>
</dbReference>
<dbReference type="CDD" id="cd06170">
    <property type="entry name" value="LuxR_C_like"/>
    <property type="match status" value="1"/>
</dbReference>
<dbReference type="SUPFAM" id="SSF46894">
    <property type="entry name" value="C-terminal effector domain of the bipartite response regulators"/>
    <property type="match status" value="1"/>
</dbReference>
<dbReference type="OrthoDB" id="1123107at2"/>
<dbReference type="InterPro" id="IPR036388">
    <property type="entry name" value="WH-like_DNA-bd_sf"/>
</dbReference>
<dbReference type="InterPro" id="IPR059106">
    <property type="entry name" value="WHD_MalT"/>
</dbReference>
<dbReference type="InterPro" id="IPR011990">
    <property type="entry name" value="TPR-like_helical_dom_sf"/>
</dbReference>
<dbReference type="Gene3D" id="1.10.10.10">
    <property type="entry name" value="Winged helix-like DNA-binding domain superfamily/Winged helix DNA-binding domain"/>
    <property type="match status" value="1"/>
</dbReference>
<dbReference type="InterPro" id="IPR000792">
    <property type="entry name" value="Tscrpt_reg_LuxR_C"/>
</dbReference>
<proteinExistence type="predicted"/>
<evidence type="ECO:0000313" key="5">
    <source>
        <dbReference type="EMBL" id="SHH24607.1"/>
    </source>
</evidence>
<organism evidence="5 6">
    <name type="scientific">Hydrocarboniphaga daqingensis</name>
    <dbReference type="NCBI Taxonomy" id="490188"/>
    <lineage>
        <taxon>Bacteria</taxon>
        <taxon>Pseudomonadati</taxon>
        <taxon>Pseudomonadota</taxon>
        <taxon>Gammaproteobacteria</taxon>
        <taxon>Nevskiales</taxon>
        <taxon>Nevskiaceae</taxon>
        <taxon>Hydrocarboniphaga</taxon>
    </lineage>
</organism>
<dbReference type="SMART" id="SM00382">
    <property type="entry name" value="AAA"/>
    <property type="match status" value="1"/>
</dbReference>
<keyword evidence="6" id="KW-1185">Reference proteome</keyword>
<dbReference type="InterPro" id="IPR049945">
    <property type="entry name" value="AAA_22"/>
</dbReference>
<dbReference type="PRINTS" id="PR00038">
    <property type="entry name" value="HTHLUXR"/>
</dbReference>
<dbReference type="PANTHER" id="PTHR44688">
    <property type="entry name" value="DNA-BINDING TRANSCRIPTIONAL ACTIVATOR DEVR_DOSR"/>
    <property type="match status" value="1"/>
</dbReference>
<protein>
    <submittedName>
        <fullName evidence="5">LuxR family transcriptional regulator, maltose regulon positive regulatory protein</fullName>
    </submittedName>
</protein>
<dbReference type="STRING" id="490188.SAMN04488068_3059"/>
<dbReference type="GO" id="GO:0016887">
    <property type="term" value="F:ATP hydrolysis activity"/>
    <property type="evidence" value="ECO:0007669"/>
    <property type="project" value="InterPro"/>
</dbReference>
<accession>A0A1M5RE52</accession>
<dbReference type="RefSeq" id="WP_072898823.1">
    <property type="nucleotide sequence ID" value="NZ_FQWZ01000007.1"/>
</dbReference>
<feature type="domain" description="HTH luxR-type" evidence="4">
    <location>
        <begin position="852"/>
        <end position="917"/>
    </location>
</feature>
<dbReference type="Pfam" id="PF17874">
    <property type="entry name" value="TPR_MalT"/>
    <property type="match status" value="1"/>
</dbReference>
<dbReference type="Proteomes" id="UP000199758">
    <property type="component" value="Unassembled WGS sequence"/>
</dbReference>
<dbReference type="GO" id="GO:0003677">
    <property type="term" value="F:DNA binding"/>
    <property type="evidence" value="ECO:0007669"/>
    <property type="project" value="UniProtKB-KW"/>
</dbReference>
<dbReference type="InterPro" id="IPR041617">
    <property type="entry name" value="TPR_MalT"/>
</dbReference>
<name>A0A1M5RE52_9GAMM</name>
<dbReference type="GO" id="GO:0006355">
    <property type="term" value="P:regulation of DNA-templated transcription"/>
    <property type="evidence" value="ECO:0007669"/>
    <property type="project" value="InterPro"/>
</dbReference>
<dbReference type="InterPro" id="IPR003593">
    <property type="entry name" value="AAA+_ATPase"/>
</dbReference>
<keyword evidence="2" id="KW-0238">DNA-binding</keyword>
<evidence type="ECO:0000259" key="4">
    <source>
        <dbReference type="PROSITE" id="PS50043"/>
    </source>
</evidence>
<dbReference type="InterPro" id="IPR027417">
    <property type="entry name" value="P-loop_NTPase"/>
</dbReference>
<dbReference type="EMBL" id="FQWZ01000007">
    <property type="protein sequence ID" value="SHH24607.1"/>
    <property type="molecule type" value="Genomic_DNA"/>
</dbReference>
<dbReference type="SUPFAM" id="SSF52540">
    <property type="entry name" value="P-loop containing nucleoside triphosphate hydrolases"/>
    <property type="match status" value="1"/>
</dbReference>
<dbReference type="AlphaFoldDB" id="A0A1M5RE52"/>
<dbReference type="InterPro" id="IPR016032">
    <property type="entry name" value="Sig_transdc_resp-reg_C-effctor"/>
</dbReference>
<dbReference type="Pfam" id="PF25873">
    <property type="entry name" value="WHD_MalT"/>
    <property type="match status" value="1"/>
</dbReference>
<dbReference type="PANTHER" id="PTHR44688:SF16">
    <property type="entry name" value="DNA-BINDING TRANSCRIPTIONAL ACTIVATOR DEVR_DOSR"/>
    <property type="match status" value="1"/>
</dbReference>
<dbReference type="Pfam" id="PF00196">
    <property type="entry name" value="GerE"/>
    <property type="match status" value="1"/>
</dbReference>
<keyword evidence="1" id="KW-0805">Transcription regulation</keyword>
<evidence type="ECO:0000256" key="3">
    <source>
        <dbReference type="ARBA" id="ARBA00023163"/>
    </source>
</evidence>
<evidence type="ECO:0000313" key="6">
    <source>
        <dbReference type="Proteomes" id="UP000199758"/>
    </source>
</evidence>
<dbReference type="Pfam" id="PF13401">
    <property type="entry name" value="AAA_22"/>
    <property type="match status" value="1"/>
</dbReference>
<gene>
    <name evidence="5" type="ORF">SAMN04488068_3059</name>
</gene>
<dbReference type="Gene3D" id="1.25.40.10">
    <property type="entry name" value="Tetratricopeptide repeat domain"/>
    <property type="match status" value="1"/>
</dbReference>
<keyword evidence="3" id="KW-0804">Transcription</keyword>
<reference evidence="5 6" key="1">
    <citation type="submission" date="2016-11" db="EMBL/GenBank/DDBJ databases">
        <authorList>
            <person name="Jaros S."/>
            <person name="Januszkiewicz K."/>
            <person name="Wedrychowicz H."/>
        </authorList>
    </citation>
    <scope>NUCLEOTIDE SEQUENCE [LARGE SCALE GENOMIC DNA]</scope>
    <source>
        <strain evidence="5 6">CGMCC 1.7049</strain>
    </source>
</reference>
<evidence type="ECO:0000256" key="2">
    <source>
        <dbReference type="ARBA" id="ARBA00023125"/>
    </source>
</evidence>
<dbReference type="Gene3D" id="3.40.50.300">
    <property type="entry name" value="P-loop containing nucleotide triphosphate hydrolases"/>
    <property type="match status" value="1"/>
</dbReference>